<keyword evidence="5" id="KW-1185">Reference proteome</keyword>
<evidence type="ECO:0000313" key="5">
    <source>
        <dbReference type="Proteomes" id="UP000693972"/>
    </source>
</evidence>
<evidence type="ECO:0000259" key="2">
    <source>
        <dbReference type="Pfam" id="PF00582"/>
    </source>
</evidence>
<organism evidence="4">
    <name type="scientific">Gymnodinialimonas phycosphaerae</name>
    <dbReference type="NCBI Taxonomy" id="2841589"/>
    <lineage>
        <taxon>Bacteria</taxon>
        <taxon>Pseudomonadati</taxon>
        <taxon>Pseudomonadota</taxon>
        <taxon>Alphaproteobacteria</taxon>
        <taxon>Rhodobacterales</taxon>
        <taxon>Paracoccaceae</taxon>
        <taxon>Gymnodinialimonas</taxon>
    </lineage>
</organism>
<dbReference type="AlphaFoldDB" id="A0A975TWF4"/>
<comment type="similarity">
    <text evidence="1">Belongs to the universal stress protein A family.</text>
</comment>
<evidence type="ECO:0000313" key="3">
    <source>
        <dbReference type="EMBL" id="MBY4892181.1"/>
    </source>
</evidence>
<protein>
    <submittedName>
        <fullName evidence="4">Universal stress protein</fullName>
    </submittedName>
</protein>
<dbReference type="PANTHER" id="PTHR46268">
    <property type="entry name" value="STRESS RESPONSE PROTEIN NHAX"/>
    <property type="match status" value="1"/>
</dbReference>
<gene>
    <name evidence="3" type="ORF">KUL25_05325</name>
    <name evidence="4" type="ORF">KUL25_05330</name>
</gene>
<dbReference type="InterPro" id="IPR014729">
    <property type="entry name" value="Rossmann-like_a/b/a_fold"/>
</dbReference>
<accession>A0A975TWF4</accession>
<evidence type="ECO:0000313" key="4">
    <source>
        <dbReference type="EMBL" id="QXL88938.1"/>
    </source>
</evidence>
<proteinExistence type="inferred from homology"/>
<sequence>MSALVLAALDLAHPDHHATLLHKTAQMADLEGADIAVVTVIPDFGMSIVGSFFKEGAEQEALEAAAASLHAVTQDILGQGASARVKHIVRHGTAYEEILDAAEKHGATLIVMGAHRPNFQDYLMGPNAARVARHAKCSVLVLRD</sequence>
<dbReference type="InterPro" id="IPR006016">
    <property type="entry name" value="UspA"/>
</dbReference>
<dbReference type="InterPro" id="IPR006015">
    <property type="entry name" value="Universal_stress_UspA"/>
</dbReference>
<dbReference type="PANTHER" id="PTHR46268:SF6">
    <property type="entry name" value="UNIVERSAL STRESS PROTEIN UP12"/>
    <property type="match status" value="1"/>
</dbReference>
<reference evidence="4 5" key="1">
    <citation type="submission" date="2021-07" db="EMBL/GenBank/DDBJ databases">
        <title>Karlodiniumbacter phycospheric gen. nov., sp. nov., a phycosphere bacterium isolated from karlodinium veneficum.</title>
        <authorList>
            <person name="Peng Y."/>
            <person name="Jiang L."/>
            <person name="Lee J."/>
        </authorList>
    </citation>
    <scope>NUCLEOTIDE SEQUENCE</scope>
    <source>
        <strain evidence="4 5">N5</strain>
    </source>
</reference>
<dbReference type="SUPFAM" id="SSF52402">
    <property type="entry name" value="Adenine nucleotide alpha hydrolases-like"/>
    <property type="match status" value="1"/>
</dbReference>
<name>A0A975TWF4_9RHOB</name>
<feature type="domain" description="UspA" evidence="2">
    <location>
        <begin position="5"/>
        <end position="143"/>
    </location>
</feature>
<dbReference type="PRINTS" id="PR01438">
    <property type="entry name" value="UNVRSLSTRESS"/>
</dbReference>
<dbReference type="Pfam" id="PF00582">
    <property type="entry name" value="Usp"/>
    <property type="match status" value="1"/>
</dbReference>
<dbReference type="CDD" id="cd00293">
    <property type="entry name" value="USP-like"/>
    <property type="match status" value="1"/>
</dbReference>
<dbReference type="Proteomes" id="UP000693972">
    <property type="component" value="Unassembled WGS sequence"/>
</dbReference>
<dbReference type="EMBL" id="CP078073">
    <property type="protein sequence ID" value="QXL88938.1"/>
    <property type="molecule type" value="Genomic_DNA"/>
</dbReference>
<dbReference type="Gene3D" id="3.40.50.620">
    <property type="entry name" value="HUPs"/>
    <property type="match status" value="1"/>
</dbReference>
<dbReference type="EMBL" id="JAIMBW010000001">
    <property type="protein sequence ID" value="MBY4892181.1"/>
    <property type="molecule type" value="Genomic_DNA"/>
</dbReference>
<evidence type="ECO:0000256" key="1">
    <source>
        <dbReference type="ARBA" id="ARBA00008791"/>
    </source>
</evidence>
<dbReference type="RefSeq" id="WP_257891997.1">
    <property type="nucleotide sequence ID" value="NZ_JAIMBW010000001.1"/>
</dbReference>